<sequence length="120" mass="13659">MKKMKKLKKLYLQAKRRFRKRIIGTAERPRLSVFRSHKHIYAQLIDDKNGQTLAAFSTLSSNEKPIKGTTRKAAFTVGHYLAHKAKSKNISLAVFDRGNKVYHGRVKSLADGCRDQGLAF</sequence>
<gene>
    <name evidence="7" type="primary">rpl18</name>
    <name evidence="7" type="ORF">SpumellaPt_p016</name>
</gene>
<dbReference type="EMBL" id="MN935479">
    <property type="protein sequence ID" value="QOU10714.1"/>
    <property type="molecule type" value="Genomic_DNA"/>
</dbReference>
<accession>A0A7S6PV83</accession>
<proteinExistence type="inferred from homology"/>
<evidence type="ECO:0000256" key="6">
    <source>
        <dbReference type="ARBA" id="ARBA00035303"/>
    </source>
</evidence>
<dbReference type="AlphaFoldDB" id="A0A7S6PV83"/>
<dbReference type="CDD" id="cd00432">
    <property type="entry name" value="Ribosomal_L18_L5e"/>
    <property type="match status" value="1"/>
</dbReference>
<dbReference type="Gene3D" id="3.30.420.100">
    <property type="match status" value="1"/>
</dbReference>
<evidence type="ECO:0000256" key="1">
    <source>
        <dbReference type="ARBA" id="ARBA00007116"/>
    </source>
</evidence>
<evidence type="ECO:0000256" key="2">
    <source>
        <dbReference type="ARBA" id="ARBA00022730"/>
    </source>
</evidence>
<reference evidence="7" key="1">
    <citation type="journal article" date="2020" name="Front. Plant Sci.">
        <title>Comparative Plastid Genomics of Non-Photosynthetic Chrysophytes: Genome Reduction and Compaction.</title>
        <authorList>
            <person name="Kim J.I."/>
            <person name="Jeong M."/>
            <person name="Archibald J.M."/>
            <person name="Shin W."/>
        </authorList>
    </citation>
    <scope>NUCLEOTIDE SEQUENCE</scope>
    <source>
        <strain evidence="7">Baekdong012001B8</strain>
    </source>
</reference>
<evidence type="ECO:0000256" key="5">
    <source>
        <dbReference type="ARBA" id="ARBA00023274"/>
    </source>
</evidence>
<dbReference type="FunFam" id="3.30.420.100:FF:000001">
    <property type="entry name" value="50S ribosomal protein L18"/>
    <property type="match status" value="1"/>
</dbReference>
<name>A0A7S6PV83_9STRA</name>
<dbReference type="GO" id="GO:0022625">
    <property type="term" value="C:cytosolic large ribosomal subunit"/>
    <property type="evidence" value="ECO:0007669"/>
    <property type="project" value="TreeGrafter"/>
</dbReference>
<dbReference type="HAMAP" id="MF_01337_B">
    <property type="entry name" value="Ribosomal_uL18_B"/>
    <property type="match status" value="1"/>
</dbReference>
<keyword evidence="5" id="KW-0687">Ribonucleoprotein</keyword>
<comment type="similarity">
    <text evidence="1">Belongs to the universal ribosomal protein uL18 family.</text>
</comment>
<protein>
    <recommendedName>
        <fullName evidence="6">Large ribosomal subunit protein uL18c</fullName>
    </recommendedName>
</protein>
<dbReference type="InterPro" id="IPR005484">
    <property type="entry name" value="Ribosomal_uL18_bac/plant/anim"/>
</dbReference>
<dbReference type="InterPro" id="IPR057268">
    <property type="entry name" value="Ribosomal_L18"/>
</dbReference>
<geneLocation type="plastid" evidence="7"/>
<dbReference type="GO" id="GO:0008097">
    <property type="term" value="F:5S rRNA binding"/>
    <property type="evidence" value="ECO:0007669"/>
    <property type="project" value="TreeGrafter"/>
</dbReference>
<keyword evidence="7" id="KW-0934">Plastid</keyword>
<keyword evidence="4 7" id="KW-0689">Ribosomal protein</keyword>
<dbReference type="SUPFAM" id="SSF53137">
    <property type="entry name" value="Translational machinery components"/>
    <property type="match status" value="1"/>
</dbReference>
<dbReference type="PANTHER" id="PTHR12899">
    <property type="entry name" value="39S RIBOSOMAL PROTEIN L18, MITOCHONDRIAL"/>
    <property type="match status" value="1"/>
</dbReference>
<keyword evidence="2" id="KW-0699">rRNA-binding</keyword>
<dbReference type="PANTHER" id="PTHR12899:SF3">
    <property type="entry name" value="LARGE RIBOSOMAL SUBUNIT PROTEIN UL18M"/>
    <property type="match status" value="1"/>
</dbReference>
<dbReference type="GO" id="GO:0006412">
    <property type="term" value="P:translation"/>
    <property type="evidence" value="ECO:0007669"/>
    <property type="project" value="InterPro"/>
</dbReference>
<dbReference type="NCBIfam" id="TIGR00060">
    <property type="entry name" value="L18_bact"/>
    <property type="match status" value="1"/>
</dbReference>
<evidence type="ECO:0000313" key="7">
    <source>
        <dbReference type="EMBL" id="QOU10714.1"/>
    </source>
</evidence>
<evidence type="ECO:0000256" key="4">
    <source>
        <dbReference type="ARBA" id="ARBA00022980"/>
    </source>
</evidence>
<keyword evidence="3" id="KW-0694">RNA-binding</keyword>
<dbReference type="GO" id="GO:0003735">
    <property type="term" value="F:structural constituent of ribosome"/>
    <property type="evidence" value="ECO:0007669"/>
    <property type="project" value="InterPro"/>
</dbReference>
<dbReference type="InterPro" id="IPR004389">
    <property type="entry name" value="Ribosomal_uL18_bac-type"/>
</dbReference>
<dbReference type="Pfam" id="PF00861">
    <property type="entry name" value="Ribosomal_L18p"/>
    <property type="match status" value="1"/>
</dbReference>
<evidence type="ECO:0000256" key="3">
    <source>
        <dbReference type="ARBA" id="ARBA00022884"/>
    </source>
</evidence>
<organism evidence="7">
    <name type="scientific">Spumella sp. Baekdong012001B8</name>
    <dbReference type="NCBI Taxonomy" id="2782410"/>
    <lineage>
        <taxon>Eukaryota</taxon>
        <taxon>Sar</taxon>
        <taxon>Stramenopiles</taxon>
        <taxon>Ochrophyta</taxon>
        <taxon>Chrysophyceae</taxon>
        <taxon>Chromulinales</taxon>
        <taxon>Chromulinaceae</taxon>
        <taxon>Spumella</taxon>
    </lineage>
</organism>